<protein>
    <submittedName>
        <fullName evidence="2">Uncharacterized protein</fullName>
    </submittedName>
</protein>
<evidence type="ECO:0000313" key="2">
    <source>
        <dbReference type="EMBL" id="CUR57780.1"/>
    </source>
</evidence>
<name>A0A2P2C705_9ZZZZ</name>
<sequence length="150" mass="15597">MSRRVGYAMLWLLAVVLAVSVGVAAVSTVGASIRGRGLLGASAGSDVGNESIRTDQLGEPSVSPAGPTTGRDSITGEWGSFQVECRGVYAVGVKAVPAPGWRVVSYETGPDDDVDAVFSKAARSVDLEVFCNRGEPTVAEIERNTLPDND</sequence>
<feature type="region of interest" description="Disordered" evidence="1">
    <location>
        <begin position="44"/>
        <end position="75"/>
    </location>
</feature>
<dbReference type="AlphaFoldDB" id="A0A2P2C705"/>
<dbReference type="EMBL" id="CZKA01000039">
    <property type="protein sequence ID" value="CUR57780.1"/>
    <property type="molecule type" value="Genomic_DNA"/>
</dbReference>
<gene>
    <name evidence="2" type="ORF">NOCA2440015</name>
</gene>
<accession>A0A2P2C705</accession>
<organism evidence="2">
    <name type="scientific">metagenome</name>
    <dbReference type="NCBI Taxonomy" id="256318"/>
    <lineage>
        <taxon>unclassified sequences</taxon>
        <taxon>metagenomes</taxon>
    </lineage>
</organism>
<evidence type="ECO:0000256" key="1">
    <source>
        <dbReference type="SAM" id="MobiDB-lite"/>
    </source>
</evidence>
<proteinExistence type="predicted"/>
<reference evidence="2" key="1">
    <citation type="submission" date="2015-08" db="EMBL/GenBank/DDBJ databases">
        <authorList>
            <person name="Babu N.S."/>
            <person name="Beckwith C.J."/>
            <person name="Beseler K.G."/>
            <person name="Brison A."/>
            <person name="Carone J.V."/>
            <person name="Caskin T.P."/>
            <person name="Diamond M."/>
            <person name="Durham M.E."/>
            <person name="Foxe J.M."/>
            <person name="Go M."/>
            <person name="Henderson B.A."/>
            <person name="Jones I.B."/>
            <person name="McGettigan J.A."/>
            <person name="Micheletti S.J."/>
            <person name="Nasrallah M.E."/>
            <person name="Ortiz D."/>
            <person name="Piller C.R."/>
            <person name="Privatt S.R."/>
            <person name="Schneider S.L."/>
            <person name="Sharp S."/>
            <person name="Smith T.C."/>
            <person name="Stanton J.D."/>
            <person name="Ullery H.E."/>
            <person name="Wilson R.J."/>
            <person name="Serrano M.G."/>
            <person name="Buck G."/>
            <person name="Lee V."/>
            <person name="Wang Y."/>
            <person name="Carvalho R."/>
            <person name="Voegtly L."/>
            <person name="Shi R."/>
            <person name="Duckworth R."/>
            <person name="Johnson A."/>
            <person name="Loviza R."/>
            <person name="Walstead R."/>
            <person name="Shah Z."/>
            <person name="Kiflezghi M."/>
            <person name="Wade K."/>
            <person name="Ball S.L."/>
            <person name="Bradley K.W."/>
            <person name="Asai D.J."/>
            <person name="Bowman C.A."/>
            <person name="Russell D.A."/>
            <person name="Pope W.H."/>
            <person name="Jacobs-Sera D."/>
            <person name="Hendrix R.W."/>
            <person name="Hatfull G.F."/>
        </authorList>
    </citation>
    <scope>NUCLEOTIDE SEQUENCE</scope>
</reference>